<feature type="transmembrane region" description="Helical" evidence="1">
    <location>
        <begin position="6"/>
        <end position="27"/>
    </location>
</feature>
<dbReference type="InterPro" id="IPR030888">
    <property type="entry name" value="Put_ccm"/>
</dbReference>
<protein>
    <submittedName>
        <fullName evidence="3">CcmD family protein</fullName>
    </submittedName>
</protein>
<keyword evidence="1" id="KW-0812">Transmembrane</keyword>
<sequence length="53" mass="6042">MDHTTFLIAGNAVVWLGIGAYMAFLAVNQKRLGDRLAQLERLTHDEDEEKKVR</sequence>
<dbReference type="EMBL" id="QMIF01000008">
    <property type="protein sequence ID" value="TVM33081.1"/>
    <property type="molecule type" value="Genomic_DNA"/>
</dbReference>
<keyword evidence="1" id="KW-1133">Transmembrane helix</keyword>
<gene>
    <name evidence="3" type="ORF">DQK91_13035</name>
    <name evidence="2" type="ORF">E8L03_05710</name>
</gene>
<evidence type="ECO:0000313" key="2">
    <source>
        <dbReference type="EMBL" id="QJT08453.1"/>
    </source>
</evidence>
<proteinExistence type="predicted"/>
<dbReference type="AlphaFoldDB" id="A0A6P1ZFY2"/>
<dbReference type="OrthoDB" id="5472224at2"/>
<organism evidence="3 4">
    <name type="scientific">Oceanidesulfovibrio marinus</name>
    <dbReference type="NCBI Taxonomy" id="370038"/>
    <lineage>
        <taxon>Bacteria</taxon>
        <taxon>Pseudomonadati</taxon>
        <taxon>Thermodesulfobacteriota</taxon>
        <taxon>Desulfovibrionia</taxon>
        <taxon>Desulfovibrionales</taxon>
        <taxon>Desulfovibrionaceae</taxon>
        <taxon>Oceanidesulfovibrio</taxon>
    </lineage>
</organism>
<dbReference type="Proteomes" id="UP000503251">
    <property type="component" value="Chromosome"/>
</dbReference>
<name>A0A6P1ZFY2_9BACT</name>
<evidence type="ECO:0000313" key="5">
    <source>
        <dbReference type="Proteomes" id="UP000503251"/>
    </source>
</evidence>
<reference evidence="2 5" key="2">
    <citation type="submission" date="2019-04" db="EMBL/GenBank/DDBJ databases">
        <title>Isolation and culture of sulfate reducing bacteria from the cold seep of the South China Sea.</title>
        <authorList>
            <person name="Sun C."/>
            <person name="Liu R."/>
        </authorList>
    </citation>
    <scope>NUCLEOTIDE SEQUENCE [LARGE SCALE GENOMIC DNA]</scope>
    <source>
        <strain evidence="2 5">CS1</strain>
    </source>
</reference>
<dbReference type="NCBIfam" id="TIGR04391">
    <property type="entry name" value="CcmD_alt_fam"/>
    <property type="match status" value="1"/>
</dbReference>
<evidence type="ECO:0000313" key="3">
    <source>
        <dbReference type="EMBL" id="TVM33081.1"/>
    </source>
</evidence>
<accession>A0A6P1ZFY2</accession>
<dbReference type="Proteomes" id="UP000434052">
    <property type="component" value="Unassembled WGS sequence"/>
</dbReference>
<keyword evidence="5" id="KW-1185">Reference proteome</keyword>
<dbReference type="EMBL" id="CP039543">
    <property type="protein sequence ID" value="QJT08453.1"/>
    <property type="molecule type" value="Genomic_DNA"/>
</dbReference>
<keyword evidence="1" id="KW-0472">Membrane</keyword>
<evidence type="ECO:0000256" key="1">
    <source>
        <dbReference type="SAM" id="Phobius"/>
    </source>
</evidence>
<reference evidence="3 4" key="1">
    <citation type="submission" date="2018-06" db="EMBL/GenBank/DDBJ databases">
        <title>Complete genome of Desulfovibrio marinus P48SEP.</title>
        <authorList>
            <person name="Crispim J.S."/>
            <person name="Vidigal P.M.P."/>
            <person name="Silva L.C.F."/>
            <person name="Araujo L.C."/>
            <person name="Laguardia C.N."/>
            <person name="Dias R.S."/>
            <person name="Sousa M.P."/>
            <person name="Paula S.O."/>
            <person name="Silva C."/>
        </authorList>
    </citation>
    <scope>NUCLEOTIDE SEQUENCE [LARGE SCALE GENOMIC DNA]</scope>
    <source>
        <strain evidence="3 4">P48SEP</strain>
    </source>
</reference>
<evidence type="ECO:0000313" key="4">
    <source>
        <dbReference type="Proteomes" id="UP000434052"/>
    </source>
</evidence>
<dbReference type="RefSeq" id="WP_144305808.1">
    <property type="nucleotide sequence ID" value="NZ_CP039543.1"/>
</dbReference>